<evidence type="ECO:0000313" key="7">
    <source>
        <dbReference type="Proteomes" id="UP001642409"/>
    </source>
</evidence>
<protein>
    <submittedName>
        <fullName evidence="6">Malate_dehydrogenase</fullName>
    </submittedName>
</protein>
<dbReference type="InterPro" id="IPR001236">
    <property type="entry name" value="Lactate/malate_DH_N"/>
</dbReference>
<evidence type="ECO:0000259" key="5">
    <source>
        <dbReference type="Pfam" id="PF02866"/>
    </source>
</evidence>
<feature type="domain" description="Lactate/malate dehydrogenase C-terminal" evidence="5">
    <location>
        <begin position="157"/>
        <end position="314"/>
    </location>
</feature>
<dbReference type="InterPro" id="IPR001557">
    <property type="entry name" value="L-lactate/malate_DH"/>
</dbReference>
<proteinExistence type="inferred from homology"/>
<organism evidence="6 7">
    <name type="scientific">Hexamita inflata</name>
    <dbReference type="NCBI Taxonomy" id="28002"/>
    <lineage>
        <taxon>Eukaryota</taxon>
        <taxon>Metamonada</taxon>
        <taxon>Diplomonadida</taxon>
        <taxon>Hexamitidae</taxon>
        <taxon>Hexamitinae</taxon>
        <taxon>Hexamita</taxon>
    </lineage>
</organism>
<evidence type="ECO:0000256" key="2">
    <source>
        <dbReference type="ARBA" id="ARBA00023002"/>
    </source>
</evidence>
<dbReference type="PANTHER" id="PTHR23382">
    <property type="entry name" value="MALATE DEHYDROGENASE"/>
    <property type="match status" value="1"/>
</dbReference>
<comment type="similarity">
    <text evidence="1">Belongs to the LDH/MDH superfamily. MDH type 2 family.</text>
</comment>
<evidence type="ECO:0000256" key="1">
    <source>
        <dbReference type="ARBA" id="ARBA00009613"/>
    </source>
</evidence>
<reference evidence="6 7" key="1">
    <citation type="submission" date="2024-07" db="EMBL/GenBank/DDBJ databases">
        <authorList>
            <person name="Akdeniz Z."/>
        </authorList>
    </citation>
    <scope>NUCLEOTIDE SEQUENCE [LARGE SCALE GENOMIC DNA]</scope>
</reference>
<dbReference type="InterPro" id="IPR022383">
    <property type="entry name" value="Lactate/malate_DH_C"/>
</dbReference>
<dbReference type="InterPro" id="IPR036291">
    <property type="entry name" value="NAD(P)-bd_dom_sf"/>
</dbReference>
<accession>A0ABP1GLD3</accession>
<dbReference type="Pfam" id="PF00056">
    <property type="entry name" value="Ldh_1_N"/>
    <property type="match status" value="1"/>
</dbReference>
<dbReference type="NCBIfam" id="TIGR01759">
    <property type="entry name" value="MalateDH-SF1"/>
    <property type="match status" value="1"/>
</dbReference>
<dbReference type="EMBL" id="CAXDID020000002">
    <property type="protein sequence ID" value="CAL5971330.1"/>
    <property type="molecule type" value="Genomic_DNA"/>
</dbReference>
<sequence length="320" mass="35456">MKYPIRVVISGPSGNIAYSALFSLLSGDVFGKDRLIDLVMLCSCPNSSQLQGVDMEIVDCAFPCLSSHLCTSDQHLAFANADYVILFGALPRGPGMERKDLLLKNKDIFEQQGKVLNEVGKPSVRVLVVGNPANTNAYILQQNAPNIQKNHITALSRLDHNRSIGQLAQYFNVSPSEIQNVFVLGNHSNTMVPVFNHVLLNNKQCYDEIKDVTNISQTIRTRGSKIIEARGQSSAASAAQASLDHMRDWHFGTEKITSCSLPAPKENIYEVPEGLVFSFPCKCVDGEWVIQDMDIPDELNTQIQKTIDELIEEKILAQHE</sequence>
<keyword evidence="7" id="KW-1185">Reference proteome</keyword>
<dbReference type="InterPro" id="IPR015955">
    <property type="entry name" value="Lactate_DH/Glyco_Ohase_4_C"/>
</dbReference>
<name>A0ABP1GLD3_9EUKA</name>
<evidence type="ECO:0000259" key="4">
    <source>
        <dbReference type="Pfam" id="PF00056"/>
    </source>
</evidence>
<gene>
    <name evidence="6" type="ORF">HINF_LOCUS1270</name>
</gene>
<dbReference type="InterPro" id="IPR010945">
    <property type="entry name" value="Malate_DH_type2"/>
</dbReference>
<dbReference type="NCBIfam" id="NF003916">
    <property type="entry name" value="PRK05442.1"/>
    <property type="match status" value="1"/>
</dbReference>
<dbReference type="Gene3D" id="3.40.50.720">
    <property type="entry name" value="NAD(P)-binding Rossmann-like Domain"/>
    <property type="match status" value="1"/>
</dbReference>
<dbReference type="PIRSF" id="PIRSF000102">
    <property type="entry name" value="Lac_mal_DH"/>
    <property type="match status" value="1"/>
</dbReference>
<comment type="caution">
    <text evidence="6">The sequence shown here is derived from an EMBL/GenBank/DDBJ whole genome shotgun (WGS) entry which is preliminary data.</text>
</comment>
<dbReference type="SUPFAM" id="SSF56327">
    <property type="entry name" value="LDH C-terminal domain-like"/>
    <property type="match status" value="1"/>
</dbReference>
<keyword evidence="2 3" id="KW-0560">Oxidoreductase</keyword>
<evidence type="ECO:0000256" key="3">
    <source>
        <dbReference type="RuleBase" id="RU003369"/>
    </source>
</evidence>
<feature type="domain" description="Lactate/malate dehydrogenase N-terminal" evidence="4">
    <location>
        <begin position="6"/>
        <end position="151"/>
    </location>
</feature>
<dbReference type="SUPFAM" id="SSF51735">
    <property type="entry name" value="NAD(P)-binding Rossmann-fold domains"/>
    <property type="match status" value="1"/>
</dbReference>
<dbReference type="Pfam" id="PF02866">
    <property type="entry name" value="Ldh_1_C"/>
    <property type="match status" value="1"/>
</dbReference>
<dbReference type="Proteomes" id="UP001642409">
    <property type="component" value="Unassembled WGS sequence"/>
</dbReference>
<evidence type="ECO:0000313" key="6">
    <source>
        <dbReference type="EMBL" id="CAL5971330.1"/>
    </source>
</evidence>
<dbReference type="Gene3D" id="3.90.110.10">
    <property type="entry name" value="Lactate dehydrogenase/glycoside hydrolase, family 4, C-terminal"/>
    <property type="match status" value="1"/>
</dbReference>